<comment type="caution">
    <text evidence="1">The sequence shown here is derived from an EMBL/GenBank/DDBJ whole genome shotgun (WGS) entry which is preliminary data.</text>
</comment>
<dbReference type="AlphaFoldDB" id="A0A9P6TF34"/>
<keyword evidence="2" id="KW-1185">Reference proteome</keyword>
<organism evidence="1 2">
    <name type="scientific">Cronartium quercuum f. sp. fusiforme G11</name>
    <dbReference type="NCBI Taxonomy" id="708437"/>
    <lineage>
        <taxon>Eukaryota</taxon>
        <taxon>Fungi</taxon>
        <taxon>Dikarya</taxon>
        <taxon>Basidiomycota</taxon>
        <taxon>Pucciniomycotina</taxon>
        <taxon>Pucciniomycetes</taxon>
        <taxon>Pucciniales</taxon>
        <taxon>Coleosporiaceae</taxon>
        <taxon>Cronartium</taxon>
    </lineage>
</organism>
<sequence>MAVQWLLSGKSLEEINELLGFDDELISVSSLHRQLKLFLETHNVVVNAKLYLH</sequence>
<evidence type="ECO:0000313" key="1">
    <source>
        <dbReference type="EMBL" id="KAG0149499.1"/>
    </source>
</evidence>
<dbReference type="Proteomes" id="UP000886653">
    <property type="component" value="Unassembled WGS sequence"/>
</dbReference>
<protein>
    <submittedName>
        <fullName evidence="1">Uncharacterized protein</fullName>
    </submittedName>
</protein>
<gene>
    <name evidence="1" type="ORF">CROQUDRAFT_320389</name>
</gene>
<reference evidence="1" key="1">
    <citation type="submission" date="2013-11" db="EMBL/GenBank/DDBJ databases">
        <title>Genome sequence of the fusiform rust pathogen reveals effectors for host alternation and coevolution with pine.</title>
        <authorList>
            <consortium name="DOE Joint Genome Institute"/>
            <person name="Smith K."/>
            <person name="Pendleton A."/>
            <person name="Kubisiak T."/>
            <person name="Anderson C."/>
            <person name="Salamov A."/>
            <person name="Aerts A."/>
            <person name="Riley R."/>
            <person name="Clum A."/>
            <person name="Lindquist E."/>
            <person name="Ence D."/>
            <person name="Campbell M."/>
            <person name="Kronenberg Z."/>
            <person name="Feau N."/>
            <person name="Dhillon B."/>
            <person name="Hamelin R."/>
            <person name="Burleigh J."/>
            <person name="Smith J."/>
            <person name="Yandell M."/>
            <person name="Nelson C."/>
            <person name="Grigoriev I."/>
            <person name="Davis J."/>
        </authorList>
    </citation>
    <scope>NUCLEOTIDE SEQUENCE</scope>
    <source>
        <strain evidence="1">G11</strain>
    </source>
</reference>
<accession>A0A9P6TF34</accession>
<proteinExistence type="predicted"/>
<name>A0A9P6TF34_9BASI</name>
<evidence type="ECO:0000313" key="2">
    <source>
        <dbReference type="Proteomes" id="UP000886653"/>
    </source>
</evidence>
<dbReference type="EMBL" id="MU167227">
    <property type="protein sequence ID" value="KAG0149499.1"/>
    <property type="molecule type" value="Genomic_DNA"/>
</dbReference>